<sequence length="34" mass="4099">FLETILTVLLELVTNRRPQYETENKQEVIYYGKP</sequence>
<accession>X1MPV5</accession>
<gene>
    <name evidence="1" type="ORF">S06H3_09562</name>
</gene>
<comment type="caution">
    <text evidence="1">The sequence shown here is derived from an EMBL/GenBank/DDBJ whole genome shotgun (WGS) entry which is preliminary data.</text>
</comment>
<dbReference type="AlphaFoldDB" id="X1MPV5"/>
<organism evidence="1">
    <name type="scientific">marine sediment metagenome</name>
    <dbReference type="NCBI Taxonomy" id="412755"/>
    <lineage>
        <taxon>unclassified sequences</taxon>
        <taxon>metagenomes</taxon>
        <taxon>ecological metagenomes</taxon>
    </lineage>
</organism>
<dbReference type="EMBL" id="BARV01004245">
    <property type="protein sequence ID" value="GAI16720.1"/>
    <property type="molecule type" value="Genomic_DNA"/>
</dbReference>
<protein>
    <submittedName>
        <fullName evidence="1">Uncharacterized protein</fullName>
    </submittedName>
</protein>
<proteinExistence type="predicted"/>
<evidence type="ECO:0000313" key="1">
    <source>
        <dbReference type="EMBL" id="GAI16720.1"/>
    </source>
</evidence>
<feature type="non-terminal residue" evidence="1">
    <location>
        <position position="1"/>
    </location>
</feature>
<reference evidence="1" key="1">
    <citation type="journal article" date="2014" name="Front. Microbiol.">
        <title>High frequency of phylogenetically diverse reductive dehalogenase-homologous genes in deep subseafloor sedimentary metagenomes.</title>
        <authorList>
            <person name="Kawai M."/>
            <person name="Futagami T."/>
            <person name="Toyoda A."/>
            <person name="Takaki Y."/>
            <person name="Nishi S."/>
            <person name="Hori S."/>
            <person name="Arai W."/>
            <person name="Tsubouchi T."/>
            <person name="Morono Y."/>
            <person name="Uchiyama I."/>
            <person name="Ito T."/>
            <person name="Fujiyama A."/>
            <person name="Inagaki F."/>
            <person name="Takami H."/>
        </authorList>
    </citation>
    <scope>NUCLEOTIDE SEQUENCE</scope>
    <source>
        <strain evidence="1">Expedition CK06-06</strain>
    </source>
</reference>
<name>X1MPV5_9ZZZZ</name>